<feature type="transmembrane region" description="Helical" evidence="13">
    <location>
        <begin position="215"/>
        <end position="235"/>
    </location>
</feature>
<dbReference type="GO" id="GO:0046872">
    <property type="term" value="F:metal ion binding"/>
    <property type="evidence" value="ECO:0007669"/>
    <property type="project" value="UniProtKB-KW"/>
</dbReference>
<dbReference type="InterPro" id="IPR013130">
    <property type="entry name" value="Fe3_Rdtase_TM_dom"/>
</dbReference>
<dbReference type="Pfam" id="PF01794">
    <property type="entry name" value="Ferric_reduct"/>
    <property type="match status" value="1"/>
</dbReference>
<evidence type="ECO:0000313" key="15">
    <source>
        <dbReference type="EMBL" id="PYC74016.1"/>
    </source>
</evidence>
<dbReference type="GO" id="GO:0050660">
    <property type="term" value="F:flavin adenine dinucleotide binding"/>
    <property type="evidence" value="ECO:0007669"/>
    <property type="project" value="TreeGrafter"/>
</dbReference>
<dbReference type="EMBL" id="PYBW01000097">
    <property type="protein sequence ID" value="PYC74016.1"/>
    <property type="molecule type" value="Genomic_DNA"/>
</dbReference>
<evidence type="ECO:0000313" key="16">
    <source>
        <dbReference type="Proteomes" id="UP000248039"/>
    </source>
</evidence>
<dbReference type="InterPro" id="IPR050415">
    <property type="entry name" value="MRET"/>
</dbReference>
<evidence type="ECO:0000256" key="9">
    <source>
        <dbReference type="ARBA" id="ARBA00023002"/>
    </source>
</evidence>
<dbReference type="InterPro" id="IPR017938">
    <property type="entry name" value="Riboflavin_synthase-like_b-brl"/>
</dbReference>
<evidence type="ECO:0000256" key="3">
    <source>
        <dbReference type="ARBA" id="ARBA00022630"/>
    </source>
</evidence>
<proteinExistence type="predicted"/>
<dbReference type="PROSITE" id="PS51384">
    <property type="entry name" value="FAD_FR"/>
    <property type="match status" value="1"/>
</dbReference>
<comment type="subcellular location">
    <subcellularLocation>
        <location evidence="2">Membrane</location>
        <topology evidence="2">Multi-pass membrane protein</topology>
    </subcellularLocation>
</comment>
<comment type="cofactor">
    <cofactor evidence="1">
        <name>FAD</name>
        <dbReference type="ChEBI" id="CHEBI:57692"/>
    </cofactor>
</comment>
<keyword evidence="10" id="KW-0408">Iron</keyword>
<dbReference type="OrthoDB" id="9801223at2"/>
<reference evidence="15 16" key="1">
    <citation type="submission" date="2018-03" db="EMBL/GenBank/DDBJ databases">
        <title>Bioinformatic expansion and discovery of thiopeptide antibiotics.</title>
        <authorList>
            <person name="Schwalen C.J."/>
            <person name="Hudson G.A."/>
            <person name="Mitchell D.A."/>
        </authorList>
    </citation>
    <scope>NUCLEOTIDE SEQUENCE [LARGE SCALE GENOMIC DNA]</scope>
    <source>
        <strain evidence="15 16">ATCC 21389</strain>
    </source>
</reference>
<dbReference type="InterPro" id="IPR017927">
    <property type="entry name" value="FAD-bd_FR_type"/>
</dbReference>
<keyword evidence="4 13" id="KW-0812">Transmembrane</keyword>
<organism evidence="15 16">
    <name type="scientific">Streptomyces tateyamensis</name>
    <dbReference type="NCBI Taxonomy" id="565073"/>
    <lineage>
        <taxon>Bacteria</taxon>
        <taxon>Bacillati</taxon>
        <taxon>Actinomycetota</taxon>
        <taxon>Actinomycetes</taxon>
        <taxon>Kitasatosporales</taxon>
        <taxon>Streptomycetaceae</taxon>
        <taxon>Streptomyces</taxon>
    </lineage>
</organism>
<keyword evidence="7" id="KW-0274">FAD</keyword>
<comment type="caution">
    <text evidence="15">The sequence shown here is derived from an EMBL/GenBank/DDBJ whole genome shotgun (WGS) entry which is preliminary data.</text>
</comment>
<feature type="transmembrane region" description="Helical" evidence="13">
    <location>
        <begin position="247"/>
        <end position="267"/>
    </location>
</feature>
<keyword evidence="5" id="KW-0001">2Fe-2S</keyword>
<keyword evidence="8 13" id="KW-1133">Transmembrane helix</keyword>
<feature type="domain" description="FAD-binding FR-type" evidence="14">
    <location>
        <begin position="272"/>
        <end position="372"/>
    </location>
</feature>
<evidence type="ECO:0000256" key="13">
    <source>
        <dbReference type="SAM" id="Phobius"/>
    </source>
</evidence>
<evidence type="ECO:0000256" key="5">
    <source>
        <dbReference type="ARBA" id="ARBA00022714"/>
    </source>
</evidence>
<dbReference type="SUPFAM" id="SSF63380">
    <property type="entry name" value="Riboflavin synthase domain-like"/>
    <property type="match status" value="1"/>
</dbReference>
<evidence type="ECO:0000259" key="14">
    <source>
        <dbReference type="PROSITE" id="PS51384"/>
    </source>
</evidence>
<evidence type="ECO:0000256" key="1">
    <source>
        <dbReference type="ARBA" id="ARBA00001974"/>
    </source>
</evidence>
<feature type="transmembrane region" description="Helical" evidence="13">
    <location>
        <begin position="62"/>
        <end position="86"/>
    </location>
</feature>
<dbReference type="Proteomes" id="UP000248039">
    <property type="component" value="Unassembled WGS sequence"/>
</dbReference>
<dbReference type="Gene3D" id="2.40.30.10">
    <property type="entry name" value="Translation factors"/>
    <property type="match status" value="1"/>
</dbReference>
<dbReference type="PANTHER" id="PTHR47354:SF8">
    <property type="entry name" value="1,2-PHENYLACETYL-COA EPOXIDASE, SUBUNIT E"/>
    <property type="match status" value="1"/>
</dbReference>
<keyword evidence="11" id="KW-0411">Iron-sulfur</keyword>
<sequence>MSFGSRLTCTDLRISGPWRRAPAGFQSELRACAARVGRDREEGAAVTAPTTHRRAPAPDRELARAALPWLLPAAVAAGALGVLALWWRDTYAVTGADQWLTGAGRITGLLAGYLAPVLLLLMARIPVLEREVGADRLARWHALGGRYLVFLITSHVLAVTWGYALTAHRTVVAETGQLVFHYPEMLKGTAATLLFLGTGAISARAARRRLSYEAWYYLHLATYLAIALGFSHQLVNGADLVEGPGLLGWWTLYLGSFAVLGWFRLALPFLRDRRHRLRIAEVRPEADGVVSIFLTGRRLDELRCLPGQFFRLQFLAPGLRWAANPYSLSAPPHPRFLRFTVKDLGGHSSAVAALRPGVRVRAEGPYGAFTERARVAPHRPVLLIAAGVGITPVRALFETLPGRPTLVYRARREEDLLFRQELEQVAKQRRAKVHWLLGSRDQGGEDPLGARRLTALVPRLREHEVFLCGPAELTEAAVRELRAAGVPGRRIHHESFVF</sequence>
<evidence type="ECO:0000256" key="4">
    <source>
        <dbReference type="ARBA" id="ARBA00022692"/>
    </source>
</evidence>
<dbReference type="PANTHER" id="PTHR47354">
    <property type="entry name" value="NADH OXIDOREDUCTASE HCR"/>
    <property type="match status" value="1"/>
</dbReference>
<evidence type="ECO:0000256" key="6">
    <source>
        <dbReference type="ARBA" id="ARBA00022723"/>
    </source>
</evidence>
<dbReference type="GO" id="GO:0016491">
    <property type="term" value="F:oxidoreductase activity"/>
    <property type="evidence" value="ECO:0007669"/>
    <property type="project" value="UniProtKB-KW"/>
</dbReference>
<dbReference type="InterPro" id="IPR039261">
    <property type="entry name" value="FNR_nucleotide-bd"/>
</dbReference>
<dbReference type="InterPro" id="IPR001433">
    <property type="entry name" value="OxRdtase_FAD/NAD-bd"/>
</dbReference>
<dbReference type="Gene3D" id="3.40.50.80">
    <property type="entry name" value="Nucleotide-binding domain of ferredoxin-NADP reductase (FNR) module"/>
    <property type="match status" value="1"/>
</dbReference>
<dbReference type="SUPFAM" id="SSF52343">
    <property type="entry name" value="Ferredoxin reductase-like, C-terminal NADP-linked domain"/>
    <property type="match status" value="1"/>
</dbReference>
<keyword evidence="3" id="KW-0285">Flavoprotein</keyword>
<feature type="transmembrane region" description="Helical" evidence="13">
    <location>
        <begin position="185"/>
        <end position="203"/>
    </location>
</feature>
<evidence type="ECO:0000256" key="12">
    <source>
        <dbReference type="ARBA" id="ARBA00023136"/>
    </source>
</evidence>
<evidence type="ECO:0000256" key="11">
    <source>
        <dbReference type="ARBA" id="ARBA00023014"/>
    </source>
</evidence>
<gene>
    <name evidence="15" type="ORF">C7C46_24725</name>
</gene>
<feature type="transmembrane region" description="Helical" evidence="13">
    <location>
        <begin position="106"/>
        <end position="127"/>
    </location>
</feature>
<dbReference type="CDD" id="cd06198">
    <property type="entry name" value="FNR_like_3"/>
    <property type="match status" value="1"/>
</dbReference>
<keyword evidence="16" id="KW-1185">Reference proteome</keyword>
<keyword evidence="12 13" id="KW-0472">Membrane</keyword>
<dbReference type="GO" id="GO:0016020">
    <property type="term" value="C:membrane"/>
    <property type="evidence" value="ECO:0007669"/>
    <property type="project" value="UniProtKB-SubCell"/>
</dbReference>
<name>A0A2V4N0N0_9ACTN</name>
<dbReference type="AlphaFoldDB" id="A0A2V4N0N0"/>
<feature type="transmembrane region" description="Helical" evidence="13">
    <location>
        <begin position="147"/>
        <end position="165"/>
    </location>
</feature>
<dbReference type="Pfam" id="PF00175">
    <property type="entry name" value="NAD_binding_1"/>
    <property type="match status" value="1"/>
</dbReference>
<evidence type="ECO:0000256" key="7">
    <source>
        <dbReference type="ARBA" id="ARBA00022827"/>
    </source>
</evidence>
<evidence type="ECO:0000256" key="8">
    <source>
        <dbReference type="ARBA" id="ARBA00022989"/>
    </source>
</evidence>
<evidence type="ECO:0000256" key="10">
    <source>
        <dbReference type="ARBA" id="ARBA00023004"/>
    </source>
</evidence>
<evidence type="ECO:0000256" key="2">
    <source>
        <dbReference type="ARBA" id="ARBA00004141"/>
    </source>
</evidence>
<accession>A0A2V4N0N0</accession>
<dbReference type="GO" id="GO:0051537">
    <property type="term" value="F:2 iron, 2 sulfur cluster binding"/>
    <property type="evidence" value="ECO:0007669"/>
    <property type="project" value="UniProtKB-KW"/>
</dbReference>
<keyword evidence="9" id="KW-0560">Oxidoreductase</keyword>
<keyword evidence="6" id="KW-0479">Metal-binding</keyword>
<protein>
    <submittedName>
        <fullName evidence="15">Ferric reductase</fullName>
    </submittedName>
</protein>